<dbReference type="RefSeq" id="WP_131256587.1">
    <property type="nucleotide sequence ID" value="NZ_JBHSUS010000001.1"/>
</dbReference>
<keyword evidence="3" id="KW-1185">Reference proteome</keyword>
<dbReference type="SUPFAM" id="SSF56059">
    <property type="entry name" value="Glutathione synthetase ATP-binding domain-like"/>
    <property type="match status" value="1"/>
</dbReference>
<organism evidence="2 3">
    <name type="scientific">Pseudobowmanella zhangzhouensis</name>
    <dbReference type="NCBI Taxonomy" id="1537679"/>
    <lineage>
        <taxon>Bacteria</taxon>
        <taxon>Pseudomonadati</taxon>
        <taxon>Pseudomonadota</taxon>
        <taxon>Gammaproteobacteria</taxon>
        <taxon>Alteromonadales</taxon>
        <taxon>Alteromonadaceae</taxon>
    </lineage>
</organism>
<dbReference type="EMBL" id="JBHSUS010000001">
    <property type="protein sequence ID" value="MFC6439696.1"/>
    <property type="molecule type" value="Genomic_DNA"/>
</dbReference>
<dbReference type="Gene3D" id="3.30.470.20">
    <property type="entry name" value="ATP-grasp fold, B domain"/>
    <property type="match status" value="1"/>
</dbReference>
<dbReference type="Pfam" id="PF14397">
    <property type="entry name" value="ATPgrasp_ST"/>
    <property type="match status" value="1"/>
</dbReference>
<accession>A0ABW1XHJ1</accession>
<name>A0ABW1XHJ1_9ALTE</name>
<dbReference type="InterPro" id="IPR039523">
    <property type="entry name" value="RimK-rel_E_lig_ATP-grasp"/>
</dbReference>
<reference evidence="3" key="1">
    <citation type="journal article" date="2019" name="Int. J. Syst. Evol. Microbiol.">
        <title>The Global Catalogue of Microorganisms (GCM) 10K type strain sequencing project: providing services to taxonomists for standard genome sequencing and annotation.</title>
        <authorList>
            <consortium name="The Broad Institute Genomics Platform"/>
            <consortium name="The Broad Institute Genome Sequencing Center for Infectious Disease"/>
            <person name="Wu L."/>
            <person name="Ma J."/>
        </authorList>
    </citation>
    <scope>NUCLEOTIDE SEQUENCE [LARGE SCALE GENOMIC DNA]</scope>
    <source>
        <strain evidence="3">CGMCC 1.16031</strain>
    </source>
</reference>
<evidence type="ECO:0000259" key="1">
    <source>
        <dbReference type="Pfam" id="PF14397"/>
    </source>
</evidence>
<sequence length="351" mass="39717">MYSLRQWWKFAKQINHQYNVSILRMLLENIVLYCFRGVGPRYYFEAQIWQPQLNWHDKLSYSDSRGYKTLLAELNPPAYRKISQHKVVEKAVLQLNGIPVAPFIGFFHPSRGIEHNGQTLNNRQTLHKLLSAHNGQRIVFKLVEGWGGHGMSVIIPLEVNHQLQIKDVKLNTFSAFDVWFSQLTVPQDGLVLEEYVEQHSQMARLNPDSVNTLRVWVKLVNNIPQIVGTIVRIGRAGSLVDNASQGGFIARVVQDTGIIDQAMSCDIVPVVYQTHPDSGIKLSGTEIPFWHESMSLAKRALLAFPEMKFTGLDIAITADGPLVIELNLEPDKVTARNFGKSLKQLLDVNAN</sequence>
<proteinExistence type="predicted"/>
<comment type="caution">
    <text evidence="2">The sequence shown here is derived from an EMBL/GenBank/DDBJ whole genome shotgun (WGS) entry which is preliminary data.</text>
</comment>
<dbReference type="Proteomes" id="UP001596364">
    <property type="component" value="Unassembled WGS sequence"/>
</dbReference>
<evidence type="ECO:0000313" key="3">
    <source>
        <dbReference type="Proteomes" id="UP001596364"/>
    </source>
</evidence>
<evidence type="ECO:0000313" key="2">
    <source>
        <dbReference type="EMBL" id="MFC6439696.1"/>
    </source>
</evidence>
<feature type="domain" description="Alpha-L-glutamate ligase-related protein ATP-grasp" evidence="1">
    <location>
        <begin position="71"/>
        <end position="332"/>
    </location>
</feature>
<protein>
    <submittedName>
        <fullName evidence="2">Sugar-transfer associated ATP-grasp domain-containing protein</fullName>
    </submittedName>
</protein>
<gene>
    <name evidence="2" type="ORF">ACFP85_05995</name>
</gene>